<sequence length="284" mass="31090">MEGSRNRKQRRAAAAATTAHNDAFEPSTIPLARPPTSKTKEKTLMDIIAERQGELISQATVAGAESGVSPGTRFVTVDPTTGEISGLDASELAAEITEEEDTQSEEDEPDSDHPIPPFIDTLLLSVPLTTLHMTLAYLAAHQYAETIEMDKLVRESVFVAFPMLTLLIHLAHGHIVSFFGSTGKTTESISLFPWDSDKLTLAFFRKLLFPPRLRTMAFLPLAIFLGCRLMLMTNEDPYYAVMKGAPAIGTMWIWCILEIPVGAAALGALGPLTWGVWWKGYGIL</sequence>
<feature type="compositionally biased region" description="Basic residues" evidence="1">
    <location>
        <begin position="1"/>
        <end position="11"/>
    </location>
</feature>
<dbReference type="Proteomes" id="UP000247810">
    <property type="component" value="Unassembled WGS sequence"/>
</dbReference>
<feature type="transmembrane region" description="Helical" evidence="2">
    <location>
        <begin position="160"/>
        <end position="180"/>
    </location>
</feature>
<feature type="compositionally biased region" description="Acidic residues" evidence="1">
    <location>
        <begin position="96"/>
        <end position="110"/>
    </location>
</feature>
<keyword evidence="2" id="KW-0812">Transmembrane</keyword>
<name>A0A319DKJ2_9EURO</name>
<reference evidence="4 5" key="1">
    <citation type="submission" date="2018-02" db="EMBL/GenBank/DDBJ databases">
        <title>The genomes of Aspergillus section Nigri reveals drivers in fungal speciation.</title>
        <authorList>
            <consortium name="DOE Joint Genome Institute"/>
            <person name="Vesth T.C."/>
            <person name="Nybo J."/>
            <person name="Theobald S."/>
            <person name="Brandl J."/>
            <person name="Frisvad J.C."/>
            <person name="Nielsen K.F."/>
            <person name="Lyhne E.K."/>
            <person name="Kogle M.E."/>
            <person name="Kuo A."/>
            <person name="Riley R."/>
            <person name="Clum A."/>
            <person name="Nolan M."/>
            <person name="Lipzen A."/>
            <person name="Salamov A."/>
            <person name="Henrissat B."/>
            <person name="Wiebenga A."/>
            <person name="De vries R.P."/>
            <person name="Grigoriev I.V."/>
            <person name="Mortensen U.H."/>
            <person name="Andersen M.R."/>
            <person name="Baker S.E."/>
        </authorList>
    </citation>
    <scope>NUCLEOTIDE SEQUENCE [LARGE SCALE GENOMIC DNA]</scope>
    <source>
        <strain evidence="4 5">CBS 707.79</strain>
    </source>
</reference>
<feature type="region of interest" description="Disordered" evidence="1">
    <location>
        <begin position="95"/>
        <end position="114"/>
    </location>
</feature>
<dbReference type="Pfam" id="PF24841">
    <property type="entry name" value="DUF7719"/>
    <property type="match status" value="1"/>
</dbReference>
<evidence type="ECO:0000313" key="5">
    <source>
        <dbReference type="Proteomes" id="UP000247810"/>
    </source>
</evidence>
<keyword evidence="5" id="KW-1185">Reference proteome</keyword>
<dbReference type="STRING" id="1448320.A0A319DKJ2"/>
<dbReference type="PANTHER" id="PTHR37846">
    <property type="entry name" value="YALI0B21296P"/>
    <property type="match status" value="1"/>
</dbReference>
<evidence type="ECO:0000256" key="1">
    <source>
        <dbReference type="SAM" id="MobiDB-lite"/>
    </source>
</evidence>
<accession>A0A319DKJ2</accession>
<dbReference type="AlphaFoldDB" id="A0A319DKJ2"/>
<evidence type="ECO:0000313" key="4">
    <source>
        <dbReference type="EMBL" id="PYH97324.1"/>
    </source>
</evidence>
<feature type="transmembrane region" description="Helical" evidence="2">
    <location>
        <begin position="251"/>
        <end position="278"/>
    </location>
</feature>
<proteinExistence type="predicted"/>
<protein>
    <recommendedName>
        <fullName evidence="3">DUF7719 domain-containing protein</fullName>
    </recommendedName>
</protein>
<keyword evidence="2" id="KW-0472">Membrane</keyword>
<dbReference type="PANTHER" id="PTHR37846:SF1">
    <property type="entry name" value="DEACETYLASE-LIKE PROTEIN"/>
    <property type="match status" value="1"/>
</dbReference>
<feature type="domain" description="DUF7719" evidence="3">
    <location>
        <begin position="214"/>
        <end position="283"/>
    </location>
</feature>
<evidence type="ECO:0000259" key="3">
    <source>
        <dbReference type="Pfam" id="PF24841"/>
    </source>
</evidence>
<evidence type="ECO:0000256" key="2">
    <source>
        <dbReference type="SAM" id="Phobius"/>
    </source>
</evidence>
<gene>
    <name evidence="4" type="ORF">BO71DRAFT_417182</name>
</gene>
<feature type="region of interest" description="Disordered" evidence="1">
    <location>
        <begin position="1"/>
        <end position="40"/>
    </location>
</feature>
<organism evidence="4 5">
    <name type="scientific">Aspergillus ellipticus CBS 707.79</name>
    <dbReference type="NCBI Taxonomy" id="1448320"/>
    <lineage>
        <taxon>Eukaryota</taxon>
        <taxon>Fungi</taxon>
        <taxon>Dikarya</taxon>
        <taxon>Ascomycota</taxon>
        <taxon>Pezizomycotina</taxon>
        <taxon>Eurotiomycetes</taxon>
        <taxon>Eurotiomycetidae</taxon>
        <taxon>Eurotiales</taxon>
        <taxon>Aspergillaceae</taxon>
        <taxon>Aspergillus</taxon>
        <taxon>Aspergillus subgen. Circumdati</taxon>
    </lineage>
</organism>
<keyword evidence="2" id="KW-1133">Transmembrane helix</keyword>
<dbReference type="EMBL" id="KZ825826">
    <property type="protein sequence ID" value="PYH97324.1"/>
    <property type="molecule type" value="Genomic_DNA"/>
</dbReference>
<feature type="transmembrane region" description="Helical" evidence="2">
    <location>
        <begin position="213"/>
        <end position="231"/>
    </location>
</feature>
<dbReference type="OrthoDB" id="5597489at2759"/>
<dbReference type="InterPro" id="IPR056136">
    <property type="entry name" value="DUF7719"/>
</dbReference>
<dbReference type="VEuPathDB" id="FungiDB:BO71DRAFT_417182"/>